<evidence type="ECO:0000313" key="6">
    <source>
        <dbReference type="EMBL" id="KAF5216202.1"/>
    </source>
</evidence>
<dbReference type="Pfam" id="PF24466">
    <property type="entry name" value="DUF7578"/>
    <property type="match status" value="3"/>
</dbReference>
<evidence type="ECO:0000259" key="4">
    <source>
        <dbReference type="Pfam" id="PF20445"/>
    </source>
</evidence>
<dbReference type="NCBIfam" id="TIGR01631">
    <property type="entry name" value="Trypano_RHS"/>
    <property type="match status" value="2"/>
</dbReference>
<dbReference type="PANTHER" id="PTHR33129">
    <property type="entry name" value="PROTEIN KINASE DOMAIN-CONTAINING PROTEIN-RELATED"/>
    <property type="match status" value="1"/>
</dbReference>
<protein>
    <recommendedName>
        <fullName evidence="8">Retrotransposon hot spot (RHS) protein</fullName>
    </recommendedName>
</protein>
<dbReference type="Pfam" id="PF20445">
    <property type="entry name" value="RHS_N"/>
    <property type="match status" value="1"/>
</dbReference>
<evidence type="ECO:0000256" key="1">
    <source>
        <dbReference type="SAM" id="Coils"/>
    </source>
</evidence>
<evidence type="ECO:0000256" key="2">
    <source>
        <dbReference type="SAM" id="MobiDB-lite"/>
    </source>
</evidence>
<feature type="coiled-coil region" evidence="1">
    <location>
        <begin position="372"/>
        <end position="399"/>
    </location>
</feature>
<dbReference type="Proteomes" id="UP000583944">
    <property type="component" value="Unassembled WGS sequence"/>
</dbReference>
<dbReference type="InterPro" id="IPR056000">
    <property type="entry name" value="DUF7578"/>
</dbReference>
<feature type="region of interest" description="Disordered" evidence="2">
    <location>
        <begin position="56"/>
        <end position="113"/>
    </location>
</feature>
<accession>A0A7J6XNX8</accession>
<comment type="caution">
    <text evidence="6">The sequence shown here is derived from an EMBL/GenBank/DDBJ whole genome shotgun (WGS) entry which is preliminary data.</text>
</comment>
<feature type="domain" description="DUF7578" evidence="5">
    <location>
        <begin position="132"/>
        <end position="194"/>
    </location>
</feature>
<dbReference type="VEuPathDB" id="TriTrypDB:ECC02_011051"/>
<gene>
    <name evidence="6" type="ORF">ECC02_011051</name>
</gene>
<evidence type="ECO:0008006" key="8">
    <source>
        <dbReference type="Google" id="ProtNLM"/>
    </source>
</evidence>
<organism evidence="6 7">
    <name type="scientific">Trypanosoma cruzi</name>
    <dbReference type="NCBI Taxonomy" id="5693"/>
    <lineage>
        <taxon>Eukaryota</taxon>
        <taxon>Discoba</taxon>
        <taxon>Euglenozoa</taxon>
        <taxon>Kinetoplastea</taxon>
        <taxon>Metakinetoplastina</taxon>
        <taxon>Trypanosomatida</taxon>
        <taxon>Trypanosomatidae</taxon>
        <taxon>Trypanosoma</taxon>
        <taxon>Schizotrypanum</taxon>
    </lineage>
</organism>
<feature type="domain" description="Retrotransposon hot spot protein N-terminal" evidence="4">
    <location>
        <begin position="543"/>
        <end position="649"/>
    </location>
</feature>
<dbReference type="Pfam" id="PF07999">
    <property type="entry name" value="RHSP"/>
    <property type="match status" value="1"/>
</dbReference>
<dbReference type="AlphaFoldDB" id="A0A7J6XNX8"/>
<reference evidence="6 7" key="1">
    <citation type="journal article" date="2019" name="Genome Biol. Evol.">
        <title>Nanopore Sequencing Significantly Improves Genome Assembly of the Protozoan Parasite Trypanosoma cruzi.</title>
        <authorList>
            <person name="Diaz-Viraque F."/>
            <person name="Pita S."/>
            <person name="Greif G."/>
            <person name="de Souza R.C.M."/>
            <person name="Iraola G."/>
            <person name="Robello C."/>
        </authorList>
    </citation>
    <scope>NUCLEOTIDE SEQUENCE [LARGE SCALE GENOMIC DNA]</scope>
    <source>
        <strain evidence="6 7">Berenice</strain>
    </source>
</reference>
<evidence type="ECO:0000313" key="7">
    <source>
        <dbReference type="Proteomes" id="UP000583944"/>
    </source>
</evidence>
<dbReference type="InterPro" id="IPR046835">
    <property type="entry name" value="RHS_N"/>
</dbReference>
<feature type="domain" description="Retrotransposon hot spot protein,C-terminal" evidence="3">
    <location>
        <begin position="658"/>
        <end position="952"/>
    </location>
</feature>
<name>A0A7J6XNX8_TRYCR</name>
<evidence type="ECO:0000259" key="5">
    <source>
        <dbReference type="Pfam" id="PF24466"/>
    </source>
</evidence>
<keyword evidence="1" id="KW-0175">Coiled coil</keyword>
<proteinExistence type="predicted"/>
<dbReference type="InterPro" id="IPR052980">
    <property type="entry name" value="Crinkler_effector"/>
</dbReference>
<feature type="domain" description="DUF7578" evidence="5">
    <location>
        <begin position="416"/>
        <end position="480"/>
    </location>
</feature>
<dbReference type="InterPro" id="IPR006518">
    <property type="entry name" value="Trypano_RHS"/>
</dbReference>
<dbReference type="InterPro" id="IPR046836">
    <property type="entry name" value="RHS_C"/>
</dbReference>
<dbReference type="PANTHER" id="PTHR33129:SF3">
    <property type="entry name" value="HOT SPOT (RHS) PROTEIN, PUTATIVE-RELATED"/>
    <property type="match status" value="1"/>
</dbReference>
<feature type="compositionally biased region" description="Basic and acidic residues" evidence="2">
    <location>
        <begin position="86"/>
        <end position="101"/>
    </location>
</feature>
<evidence type="ECO:0000259" key="3">
    <source>
        <dbReference type="Pfam" id="PF07999"/>
    </source>
</evidence>
<feature type="domain" description="DUF7578" evidence="5">
    <location>
        <begin position="265"/>
        <end position="329"/>
    </location>
</feature>
<dbReference type="VEuPathDB" id="TriTrypDB:BCY84_09911"/>
<sequence length="1122" mass="129442">MVPARRRCGGPRASSTVPSHRAYGTIVVAASHFCDYFLFYSFLVCRSVFSFNSIQPRKQGETMPPKQNRVQGGNARSRASAVPQGDRQRRARQDFEGERDQPAATNIRAESQQPQWTMSSSVEDILLEGSTNRNNMKLNDFLRSYLGEEWVVERNGNVTMEAFVQEPEAYVQDQQLLEEILNLTAHQALKILLEAINKLHHEGVFFLDQWRDYEGKDTVTPVARRKLNAAISRVLTEERARRDQQQIIFNLSAMIEDLLFGGRVRVHKMKLNDFLTMEFDGRGILRANRCVWLGDFFKDPTRYIRDAGVLNEIQATGAYAEMEGAVRDEMDLKEDVHRLHHEGVYSLEQWRDYEGKDTVTPVARRKLNAAISRVLTEERRKAEERRETKERASRRQKLELTVTTTIKDVLFRGRVRVMDIQLNDFLVMELDGMGILPANRNVLLKEFVKDSTRYICGAFLLLEIQASDRYKRMERAVRDEMDMEEDVNKLYEKGVDNLLKWSLAAEEVKANVHNLTKHFLDAAFIELMSSMTMSAPMKLEGCYESVYNARWHHVVEVPGGKGAGMYVREGEPEQSWKYKEVGEFLEKDDGVEQSGAARPRLMVLASDRGWPYSWKEDESTRDCYVNCEVERVWRIVKGDLTAWFSPHRGTYFTPKQRLLIGTPGIGKSVNAGSYLLYQLLHYDAEQLPMVAYVIGSQSFLFDKTTKTVSTYRDNPRIEDVVNIFFFRGVKGYCIYDATLACRQPSAGLPCKGWGMIVVTPPDKNEYERWTKKMDATAIVTNCPEENDVRAMCIWMKRNRPLQEQAEYWKEVRGRMNNVGPILRSIFDKQAYDDRIKACQQAVDGSTASELERNLGIGCCYLSNDNDLSRKLLKVVRVRRGNNIESPLNLLVSPHLERETLSRLDNEMKQSDFIFFVLRFWDYVPPYIIEKYAVSAFLNEDFLRAIRLKIKELRPPGRREPHSCALKEHSDTSFTRKEVLPPPERLSNPVAMDHWVLYEPKVQHFPLVDGFFFVDSNPMTLVGLRMTTAGEHRTTTSTVRQFTECLAAYFNGWEELSRDMSWEIINVQHADSTPMNDWQRCDVVDSDNVSRAENREIAAFWEEEVRQYIAAVSSGDFGRDEAL</sequence>
<dbReference type="EMBL" id="JABDHM010000226">
    <property type="protein sequence ID" value="KAF5216202.1"/>
    <property type="molecule type" value="Genomic_DNA"/>
</dbReference>